<dbReference type="RefSeq" id="XP_009265001.1">
    <property type="nucleotide sequence ID" value="XM_009266726.1"/>
</dbReference>
<dbReference type="InterPro" id="IPR027417">
    <property type="entry name" value="P-loop_NTPase"/>
</dbReference>
<dbReference type="GeneID" id="20521821"/>
<dbReference type="Proteomes" id="UP000010094">
    <property type="component" value="Chromosome VIII"/>
</dbReference>
<dbReference type="SUPFAM" id="SSF52540">
    <property type="entry name" value="P-loop containing nucleoside triphosphate hydrolases"/>
    <property type="match status" value="1"/>
</dbReference>
<comment type="similarity">
    <text evidence="3 4">Belongs to the TRAFAC class myosin-kinesin ATPase superfamily. Kinesin family.</text>
</comment>
<dbReference type="PRINTS" id="PR00380">
    <property type="entry name" value="KINESINHEAVY"/>
</dbReference>
<evidence type="ECO:0000256" key="5">
    <source>
        <dbReference type="SAM" id="Coils"/>
    </source>
</evidence>
<dbReference type="HOGENOM" id="CLU_001485_2_1_1"/>
<evidence type="ECO:0000256" key="2">
    <source>
        <dbReference type="ARBA" id="ARBA00022840"/>
    </source>
</evidence>
<keyword evidence="5" id="KW-0175">Coiled coil</keyword>
<dbReference type="SMART" id="SM00129">
    <property type="entry name" value="KISc"/>
    <property type="match status" value="1"/>
</dbReference>
<keyword evidence="8" id="KW-1185">Reference proteome</keyword>
<feature type="coiled-coil region" evidence="5">
    <location>
        <begin position="331"/>
        <end position="365"/>
    </location>
</feature>
<evidence type="ECO:0000313" key="7">
    <source>
        <dbReference type="EMBL" id="AFN83504.1"/>
    </source>
</evidence>
<dbReference type="InterPro" id="IPR001752">
    <property type="entry name" value="Kinesin_motor_dom"/>
</dbReference>
<dbReference type="PANTHER" id="PTHR47969">
    <property type="entry name" value="CHROMOSOME-ASSOCIATED KINESIN KIF4A-RELATED"/>
    <property type="match status" value="1"/>
</dbReference>
<reference evidence="7 8" key="1">
    <citation type="journal article" date="2012" name="Proc. Natl. Acad. Sci. U.S.A.">
        <title>Gain and loss of multiple functionally related, horizontally transferred genes in the reduced genomes of two microsporidian parasites.</title>
        <authorList>
            <person name="Pombert J.-F."/>
            <person name="Selman M."/>
            <person name="Burki F."/>
            <person name="Bardell F.T."/>
            <person name="Farinelli L."/>
            <person name="Solter L.F."/>
            <person name="Whitman D.W."/>
            <person name="Weiss L.M."/>
            <person name="Corradi N."/>
            <person name="Keeling P.J."/>
        </authorList>
    </citation>
    <scope>NUCLEOTIDE SEQUENCE [LARGE SCALE GENOMIC DNA]</scope>
    <source>
        <strain evidence="7 8">SJ-2008</strain>
    </source>
</reference>
<dbReference type="CDD" id="cd00106">
    <property type="entry name" value="KISc"/>
    <property type="match status" value="1"/>
</dbReference>
<feature type="binding site" evidence="3">
    <location>
        <begin position="98"/>
        <end position="105"/>
    </location>
    <ligand>
        <name>ATP</name>
        <dbReference type="ChEBI" id="CHEBI:30616"/>
    </ligand>
</feature>
<dbReference type="GO" id="GO:0005524">
    <property type="term" value="F:ATP binding"/>
    <property type="evidence" value="ECO:0007669"/>
    <property type="project" value="UniProtKB-UniRule"/>
</dbReference>
<dbReference type="KEGG" id="ero:EROM_080860"/>
<dbReference type="GO" id="GO:0007018">
    <property type="term" value="P:microtubule-based movement"/>
    <property type="evidence" value="ECO:0007669"/>
    <property type="project" value="InterPro"/>
</dbReference>
<proteinExistence type="inferred from homology"/>
<protein>
    <recommendedName>
        <fullName evidence="4">Kinesin-like protein</fullName>
    </recommendedName>
</protein>
<dbReference type="EMBL" id="CP003525">
    <property type="protein sequence ID" value="AFN83504.1"/>
    <property type="molecule type" value="Genomic_DNA"/>
</dbReference>
<dbReference type="GO" id="GO:0008017">
    <property type="term" value="F:microtubule binding"/>
    <property type="evidence" value="ECO:0007669"/>
    <property type="project" value="InterPro"/>
</dbReference>
<sequence>MVWNGPTSSSMFFNKTPKPRLPIWKVMLDNVRTYLRIKPQAIPEDIVVGGDSIVVDGNKFSFDRIFRGSTQQEVFQEVSKSLLVECMQGYNCTLFAYGQTGSGKTYTIQGNAHNIGIVQRSLSLLHRNTDLKISLSFVEIYNEMMLDLFDPEASLSIREDPLCGVVVDNLSTVESDSYEKSMEMYSRGIRTRRTSSTCMNKESSRSHSIFIVYLKSNSGVMSKSSRLCFVDLAGSERLREREIEETKMKEAANINKSLLCLGKVINKLSNGEDGHIGYRESKLTFLLKDSLGGNCKLTVIGNVSLESRSDTVNTMNFLQRSKMIKNLAVVNSDVNGELEEVKNKLKALDSENQSLKARIALMDTQMQEESKVLPSYHYDIKRMKSVVDDTMNTLLELETVIKKIPNVEFDKSRRLLLSIHERFVSMYGREGEDGENSMKRKRMEEREE</sequence>
<dbReference type="AlphaFoldDB" id="I7ANY0"/>
<gene>
    <name evidence="7" type="ordered locus">EROM_080860</name>
</gene>
<dbReference type="VEuPathDB" id="MicrosporidiaDB:EROM_080860"/>
<dbReference type="InterPro" id="IPR036961">
    <property type="entry name" value="Kinesin_motor_dom_sf"/>
</dbReference>
<keyword evidence="2 3" id="KW-0067">ATP-binding</keyword>
<dbReference type="Gene3D" id="3.40.850.10">
    <property type="entry name" value="Kinesin motor domain"/>
    <property type="match status" value="1"/>
</dbReference>
<dbReference type="PROSITE" id="PS50067">
    <property type="entry name" value="KINESIN_MOTOR_2"/>
    <property type="match status" value="1"/>
</dbReference>
<keyword evidence="3 4" id="KW-0505">Motor protein</keyword>
<dbReference type="GO" id="GO:0007052">
    <property type="term" value="P:mitotic spindle organization"/>
    <property type="evidence" value="ECO:0007669"/>
    <property type="project" value="TreeGrafter"/>
</dbReference>
<name>I7ANY0_ENCRO</name>
<accession>I7ANY0</accession>
<evidence type="ECO:0000256" key="4">
    <source>
        <dbReference type="RuleBase" id="RU000394"/>
    </source>
</evidence>
<evidence type="ECO:0000313" key="8">
    <source>
        <dbReference type="Proteomes" id="UP000010094"/>
    </source>
</evidence>
<dbReference type="InterPro" id="IPR019821">
    <property type="entry name" value="Kinesin_motor_CS"/>
</dbReference>
<dbReference type="GO" id="GO:0003777">
    <property type="term" value="F:microtubule motor activity"/>
    <property type="evidence" value="ECO:0007669"/>
    <property type="project" value="InterPro"/>
</dbReference>
<dbReference type="GO" id="GO:0051231">
    <property type="term" value="P:spindle elongation"/>
    <property type="evidence" value="ECO:0007669"/>
    <property type="project" value="TreeGrafter"/>
</dbReference>
<evidence type="ECO:0000256" key="3">
    <source>
        <dbReference type="PROSITE-ProRule" id="PRU00283"/>
    </source>
</evidence>
<dbReference type="InterPro" id="IPR027640">
    <property type="entry name" value="Kinesin-like_fam"/>
</dbReference>
<dbReference type="GO" id="GO:0005874">
    <property type="term" value="C:microtubule"/>
    <property type="evidence" value="ECO:0007669"/>
    <property type="project" value="UniProtKB-KW"/>
</dbReference>
<dbReference type="Pfam" id="PF00225">
    <property type="entry name" value="Kinesin"/>
    <property type="match status" value="1"/>
</dbReference>
<dbReference type="GO" id="GO:0005875">
    <property type="term" value="C:microtubule associated complex"/>
    <property type="evidence" value="ECO:0007669"/>
    <property type="project" value="TreeGrafter"/>
</dbReference>
<keyword evidence="4" id="KW-0493">Microtubule</keyword>
<evidence type="ECO:0000256" key="1">
    <source>
        <dbReference type="ARBA" id="ARBA00022741"/>
    </source>
</evidence>
<keyword evidence="1 3" id="KW-0547">Nucleotide-binding</keyword>
<evidence type="ECO:0000259" key="6">
    <source>
        <dbReference type="PROSITE" id="PS50067"/>
    </source>
</evidence>
<dbReference type="OrthoDB" id="3176171at2759"/>
<feature type="domain" description="Kinesin motor" evidence="6">
    <location>
        <begin position="30"/>
        <end position="324"/>
    </location>
</feature>
<dbReference type="PANTHER" id="PTHR47969:SF29">
    <property type="entry name" value="KINESIN-LIKE PROTEIN"/>
    <property type="match status" value="1"/>
</dbReference>
<organism evidence="7 8">
    <name type="scientific">Encephalitozoon romaleae (strain SJ-2008)</name>
    <name type="common">Microsporidian parasite</name>
    <dbReference type="NCBI Taxonomy" id="1178016"/>
    <lineage>
        <taxon>Eukaryota</taxon>
        <taxon>Fungi</taxon>
        <taxon>Fungi incertae sedis</taxon>
        <taxon>Microsporidia</taxon>
        <taxon>Unikaryonidae</taxon>
        <taxon>Encephalitozoon</taxon>
    </lineage>
</organism>
<dbReference type="PROSITE" id="PS00411">
    <property type="entry name" value="KINESIN_MOTOR_1"/>
    <property type="match status" value="1"/>
</dbReference>